<protein>
    <submittedName>
        <fullName evidence="1">Uncharacterized protein</fullName>
    </submittedName>
</protein>
<dbReference type="SUPFAM" id="SSF53335">
    <property type="entry name" value="S-adenosyl-L-methionine-dependent methyltransferases"/>
    <property type="match status" value="1"/>
</dbReference>
<organism evidence="1 2">
    <name type="scientific">Epicoccum nigrum</name>
    <name type="common">Soil fungus</name>
    <name type="synonym">Epicoccum purpurascens</name>
    <dbReference type="NCBI Taxonomy" id="105696"/>
    <lineage>
        <taxon>Eukaryota</taxon>
        <taxon>Fungi</taxon>
        <taxon>Dikarya</taxon>
        <taxon>Ascomycota</taxon>
        <taxon>Pezizomycotina</taxon>
        <taxon>Dothideomycetes</taxon>
        <taxon>Pleosporomycetidae</taxon>
        <taxon>Pleosporales</taxon>
        <taxon>Pleosporineae</taxon>
        <taxon>Didymellaceae</taxon>
        <taxon>Epicoccum</taxon>
    </lineage>
</organism>
<proteinExistence type="predicted"/>
<dbReference type="InterPro" id="IPR029063">
    <property type="entry name" value="SAM-dependent_MTases_sf"/>
</dbReference>
<dbReference type="Pfam" id="PF10294">
    <property type="entry name" value="Methyltransf_16"/>
    <property type="match status" value="1"/>
</dbReference>
<evidence type="ECO:0000313" key="2">
    <source>
        <dbReference type="Proteomes" id="UP000193240"/>
    </source>
</evidence>
<dbReference type="GO" id="GO:0005829">
    <property type="term" value="C:cytosol"/>
    <property type="evidence" value="ECO:0007669"/>
    <property type="project" value="TreeGrafter"/>
</dbReference>
<dbReference type="AlphaFoldDB" id="A0A1Y2M8W7"/>
<keyword evidence="2" id="KW-1185">Reference proteome</keyword>
<gene>
    <name evidence="1" type="ORF">B5807_01935</name>
</gene>
<dbReference type="CDD" id="cd02440">
    <property type="entry name" value="AdoMet_MTases"/>
    <property type="match status" value="1"/>
</dbReference>
<sequence length="358" mass="39879">MGFSEMEILDVLDLPQLYTRPPAEKILETLELLTLAPQSWDVERDANTKLEHSEHSKQNARRRNVQVNPEGVTRYLTGIVSNPLKWIHDDDIKEEIWNQASCRLSERSGRTAMGALSREFRIPTASDDFILSIHEPALTGDDLGLKTWAASYMLSKRLHTFNLVDPKTKPSPPILELGSGTGLVGLAMAALGADVVLTDLPSIQENLARNATDNATVIEQHGGSTRTGTLDWTRPASCDLYADGIIVETLNAADSKFPIILAADSMYSPEHPRMLVDTIAAWLSEESTAQVIAEFPYREAYLPEIRAFRERMECIGLQIVQEGEENGFDDWGASGAAEGEEDRALVTCWWSRWGRRIE</sequence>
<dbReference type="OMA" id="CWWSIWG"/>
<name>A0A1Y2M8W7_EPING</name>
<dbReference type="PANTHER" id="PTHR14614">
    <property type="entry name" value="HEPATOCELLULAR CARCINOMA-ASSOCIATED ANTIGEN"/>
    <property type="match status" value="1"/>
</dbReference>
<dbReference type="InterPro" id="IPR019410">
    <property type="entry name" value="Methyltransf_16"/>
</dbReference>
<dbReference type="STRING" id="105696.A0A1Y2M8W7"/>
<dbReference type="PANTHER" id="PTHR14614:SF156">
    <property type="entry name" value="PROTEIN-LYSINE N-METHYLTRANSFERASE EFM2"/>
    <property type="match status" value="1"/>
</dbReference>
<evidence type="ECO:0000313" key="1">
    <source>
        <dbReference type="EMBL" id="OSS52249.1"/>
    </source>
</evidence>
<reference evidence="1 2" key="1">
    <citation type="journal article" date="2017" name="Genome Announc.">
        <title>Genome sequence of the saprophytic ascomycete Epicoccum nigrum ICMP 19927 strain isolated from New Zealand.</title>
        <authorList>
            <person name="Fokin M."/>
            <person name="Fleetwood D."/>
            <person name="Weir B.S."/>
            <person name="Villas-Boas S.G."/>
        </authorList>
    </citation>
    <scope>NUCLEOTIDE SEQUENCE [LARGE SCALE GENOMIC DNA]</scope>
    <source>
        <strain evidence="1 2">ICMP 19927</strain>
    </source>
</reference>
<dbReference type="Proteomes" id="UP000193240">
    <property type="component" value="Unassembled WGS sequence"/>
</dbReference>
<accession>A0A1Y2M8W7</accession>
<dbReference type="InParanoid" id="A0A1Y2M8W7"/>
<dbReference type="EMBL" id="KZ107839">
    <property type="protein sequence ID" value="OSS52249.1"/>
    <property type="molecule type" value="Genomic_DNA"/>
</dbReference>
<dbReference type="FunCoup" id="A0A1Y2M8W7">
    <property type="interactions" value="114"/>
</dbReference>
<dbReference type="Gene3D" id="3.40.50.150">
    <property type="entry name" value="Vaccinia Virus protein VP39"/>
    <property type="match status" value="1"/>
</dbReference>
<dbReference type="GO" id="GO:0008757">
    <property type="term" value="F:S-adenosylmethionine-dependent methyltransferase activity"/>
    <property type="evidence" value="ECO:0007669"/>
    <property type="project" value="UniProtKB-ARBA"/>
</dbReference>